<dbReference type="Proteomes" id="UP000001401">
    <property type="component" value="Chromosome"/>
</dbReference>
<keyword evidence="1" id="KW-0812">Transmembrane</keyword>
<keyword evidence="3" id="KW-1185">Reference proteome</keyword>
<evidence type="ECO:0000313" key="2">
    <source>
        <dbReference type="EMBL" id="ADU29808.1"/>
    </source>
</evidence>
<evidence type="ECO:0000313" key="3">
    <source>
        <dbReference type="Proteomes" id="UP000001401"/>
    </source>
</evidence>
<dbReference type="Pfam" id="PF14143">
    <property type="entry name" value="YrhC"/>
    <property type="match status" value="1"/>
</dbReference>
<dbReference type="KEGG" id="bco:Bcell_1545"/>
<dbReference type="RefSeq" id="WP_013488145.1">
    <property type="nucleotide sequence ID" value="NC_014829.1"/>
</dbReference>
<keyword evidence="1" id="KW-1133">Transmembrane helix</keyword>
<keyword evidence="1" id="KW-0472">Membrane</keyword>
<dbReference type="InterPro" id="IPR025418">
    <property type="entry name" value="YrhC-like"/>
</dbReference>
<gene>
    <name evidence="2" type="ordered locus">Bcell_1545</name>
</gene>
<evidence type="ECO:0008006" key="4">
    <source>
        <dbReference type="Google" id="ProtNLM"/>
    </source>
</evidence>
<dbReference type="HOGENOM" id="CLU_185006_0_0_9"/>
<dbReference type="EMBL" id="CP002394">
    <property type="protein sequence ID" value="ADU29808.1"/>
    <property type="molecule type" value="Genomic_DNA"/>
</dbReference>
<protein>
    <recommendedName>
        <fullName evidence="4">YrhC-like protein</fullName>
    </recommendedName>
</protein>
<feature type="transmembrane region" description="Helical" evidence="1">
    <location>
        <begin position="20"/>
        <end position="36"/>
    </location>
</feature>
<dbReference type="eggNOG" id="ENOG5030DIN">
    <property type="taxonomic scope" value="Bacteria"/>
</dbReference>
<dbReference type="AlphaFoldDB" id="E6TVC4"/>
<reference evidence="2 3" key="1">
    <citation type="submission" date="2010-12" db="EMBL/GenBank/DDBJ databases">
        <title>Complete sequence of Bacillus cellulosilyticus DSM 2522.</title>
        <authorList>
            <consortium name="US DOE Joint Genome Institute"/>
            <person name="Lucas S."/>
            <person name="Copeland A."/>
            <person name="Lapidus A."/>
            <person name="Cheng J.-F."/>
            <person name="Bruce D."/>
            <person name="Goodwin L."/>
            <person name="Pitluck S."/>
            <person name="Chertkov O."/>
            <person name="Detter J.C."/>
            <person name="Han C."/>
            <person name="Tapia R."/>
            <person name="Land M."/>
            <person name="Hauser L."/>
            <person name="Jeffries C."/>
            <person name="Kyrpides N."/>
            <person name="Ivanova N."/>
            <person name="Mikhailova N."/>
            <person name="Brumm P."/>
            <person name="Mead D."/>
            <person name="Woyke T."/>
        </authorList>
    </citation>
    <scope>NUCLEOTIDE SEQUENCE [LARGE SCALE GENOMIC DNA]</scope>
    <source>
        <strain evidence="3">ATCC 21833 / DSM 2522 / FERM P-1141 / JCM 9156 / N-4</strain>
    </source>
</reference>
<organism evidence="2 3">
    <name type="scientific">Evansella cellulosilytica (strain ATCC 21833 / DSM 2522 / FERM P-1141 / JCM 9156 / N-4)</name>
    <name type="common">Bacillus cellulosilyticus</name>
    <dbReference type="NCBI Taxonomy" id="649639"/>
    <lineage>
        <taxon>Bacteria</taxon>
        <taxon>Bacillati</taxon>
        <taxon>Bacillota</taxon>
        <taxon>Bacilli</taxon>
        <taxon>Bacillales</taxon>
        <taxon>Bacillaceae</taxon>
        <taxon>Evansella</taxon>
    </lineage>
</organism>
<dbReference type="OrthoDB" id="2943632at2"/>
<sequence length="78" mass="9030" precursor="true">MSDKKINELKNKVIDFKRFAFILLALCGFISLGLVLPHESVAPHHQTIMIGMLVVMLMMAFVFHRIAMHSQQKLYEEE</sequence>
<name>E6TVC4_EVAC2</name>
<feature type="transmembrane region" description="Helical" evidence="1">
    <location>
        <begin position="48"/>
        <end position="67"/>
    </location>
</feature>
<accession>E6TVC4</accession>
<evidence type="ECO:0000256" key="1">
    <source>
        <dbReference type="SAM" id="Phobius"/>
    </source>
</evidence>
<proteinExistence type="predicted"/>
<dbReference type="STRING" id="649639.Bcell_1545"/>